<accession>A0AC35FC48</accession>
<evidence type="ECO:0000313" key="1">
    <source>
        <dbReference type="Proteomes" id="UP000887580"/>
    </source>
</evidence>
<evidence type="ECO:0000313" key="2">
    <source>
        <dbReference type="WBParaSite" id="PS1159_v2.g15194.t2"/>
    </source>
</evidence>
<protein>
    <submittedName>
        <fullName evidence="2">Uncharacterized protein</fullName>
    </submittedName>
</protein>
<organism evidence="1 2">
    <name type="scientific">Panagrolaimus sp. PS1159</name>
    <dbReference type="NCBI Taxonomy" id="55785"/>
    <lineage>
        <taxon>Eukaryota</taxon>
        <taxon>Metazoa</taxon>
        <taxon>Ecdysozoa</taxon>
        <taxon>Nematoda</taxon>
        <taxon>Chromadorea</taxon>
        <taxon>Rhabditida</taxon>
        <taxon>Tylenchina</taxon>
        <taxon>Panagrolaimomorpha</taxon>
        <taxon>Panagrolaimoidea</taxon>
        <taxon>Panagrolaimidae</taxon>
        <taxon>Panagrolaimus</taxon>
    </lineage>
</organism>
<reference evidence="2" key="1">
    <citation type="submission" date="2022-11" db="UniProtKB">
        <authorList>
            <consortium name="WormBaseParasite"/>
        </authorList>
    </citation>
    <scope>IDENTIFICATION</scope>
</reference>
<sequence length="432" mass="48686">MINTVDALQFPRHTESEIMTKEIMHFKTTQKLFKHETEILTRTNLMPSFDSKIISCRSQTGTASTKNSGKAVAKETRQSTEVGDKKNSNSNKQKPNLPNDDGSSSEEEEKKEESVKECGTNKTKRKKKPEKNTEKEQKQKRSRFHLFIEKDVLLANRKNLDNIDDDRTQEDNSMRTKNVPQSVVDSESNKPRQALHSGLTKEQIASTRAEDSTQEGSLKNPTDEKKVDKSVDLKQIIKDISRDISREYIQWTSTKRKRLSEFLKTTAAYNADQFKFIEDTSLLTEMEEKKFIELFGTKQMKTLIAIPVSKTATTATNASASQSTPSITVPDVSKINLNETEAPNPTIDSSPPLYTCSSLDRTQISSPTIGQTVSTPQLPNSRLNRNQVLLERRKQRTDNTESSEDQSSNDTTMRDVPSIPADSAISMIVNTN</sequence>
<dbReference type="WBParaSite" id="PS1159_v2.g15194.t2">
    <property type="protein sequence ID" value="PS1159_v2.g15194.t2"/>
    <property type="gene ID" value="PS1159_v2.g15194"/>
</dbReference>
<name>A0AC35FC48_9BILA</name>
<proteinExistence type="predicted"/>
<dbReference type="Proteomes" id="UP000887580">
    <property type="component" value="Unplaced"/>
</dbReference>